<comment type="subcellular location">
    <subcellularLocation>
        <location evidence="1">Membrane</location>
        <topology evidence="1">Single-pass membrane protein</topology>
    </subcellularLocation>
</comment>
<comment type="similarity">
    <text evidence="2">Belongs to the BA14k family.</text>
</comment>
<dbReference type="GO" id="GO:0016020">
    <property type="term" value="C:membrane"/>
    <property type="evidence" value="ECO:0007669"/>
    <property type="project" value="UniProtKB-SubCell"/>
</dbReference>
<keyword evidence="4" id="KW-0472">Membrane</keyword>
<dbReference type="GO" id="GO:0030246">
    <property type="term" value="F:carbohydrate binding"/>
    <property type="evidence" value="ECO:0007669"/>
    <property type="project" value="UniProtKB-KW"/>
</dbReference>
<evidence type="ECO:0000256" key="7">
    <source>
        <dbReference type="SAM" id="MobiDB-lite"/>
    </source>
</evidence>
<evidence type="ECO:0000256" key="4">
    <source>
        <dbReference type="ARBA" id="ARBA00022475"/>
    </source>
</evidence>
<evidence type="ECO:0000256" key="5">
    <source>
        <dbReference type="ARBA" id="ARBA00022734"/>
    </source>
</evidence>
<name>A0A2T5B0T1_MYCDI</name>
<reference evidence="9 10" key="1">
    <citation type="submission" date="2018-04" db="EMBL/GenBank/DDBJ databases">
        <title>Genomic Encyclopedia of Type Strains, Phase IV (KMG-IV): sequencing the most valuable type-strain genomes for metagenomic binning, comparative biology and taxonomic classification.</title>
        <authorList>
            <person name="Goeker M."/>
        </authorList>
    </citation>
    <scope>NUCLEOTIDE SEQUENCE [LARGE SCALE GENOMIC DNA]</scope>
    <source>
        <strain evidence="9 10">DSM 7138</strain>
    </source>
</reference>
<evidence type="ECO:0000256" key="2">
    <source>
        <dbReference type="ARBA" id="ARBA00010270"/>
    </source>
</evidence>
<keyword evidence="8" id="KW-0732">Signal</keyword>
<feature type="compositionally biased region" description="Polar residues" evidence="7">
    <location>
        <begin position="30"/>
        <end position="39"/>
    </location>
</feature>
<feature type="signal peptide" evidence="8">
    <location>
        <begin position="1"/>
        <end position="25"/>
    </location>
</feature>
<keyword evidence="10" id="KW-1185">Reference proteome</keyword>
<dbReference type="EMBL" id="PZZZ01000007">
    <property type="protein sequence ID" value="PTM92593.1"/>
    <property type="molecule type" value="Genomic_DNA"/>
</dbReference>
<evidence type="ECO:0000313" key="9">
    <source>
        <dbReference type="EMBL" id="PTM92593.1"/>
    </source>
</evidence>
<feature type="region of interest" description="Disordered" evidence="7">
    <location>
        <begin position="28"/>
        <end position="96"/>
    </location>
</feature>
<dbReference type="AlphaFoldDB" id="A0A2T5B0T1"/>
<evidence type="ECO:0000256" key="8">
    <source>
        <dbReference type="SAM" id="SignalP"/>
    </source>
</evidence>
<dbReference type="Proteomes" id="UP000241247">
    <property type="component" value="Unassembled WGS sequence"/>
</dbReference>
<evidence type="ECO:0000256" key="3">
    <source>
        <dbReference type="ARBA" id="ARBA00020552"/>
    </source>
</evidence>
<dbReference type="Pfam" id="PF07886">
    <property type="entry name" value="BA14K"/>
    <property type="match status" value="1"/>
</dbReference>
<feature type="compositionally biased region" description="Basic residues" evidence="7">
    <location>
        <begin position="82"/>
        <end position="95"/>
    </location>
</feature>
<keyword evidence="5" id="KW-0430">Lectin</keyword>
<proteinExistence type="inferred from homology"/>
<keyword evidence="4" id="KW-1003">Cell membrane</keyword>
<dbReference type="InterPro" id="IPR012413">
    <property type="entry name" value="BA14K"/>
</dbReference>
<organism evidence="9 10">
    <name type="scientific">Mycoplana dimorpha</name>
    <dbReference type="NCBI Taxonomy" id="28320"/>
    <lineage>
        <taxon>Bacteria</taxon>
        <taxon>Pseudomonadati</taxon>
        <taxon>Pseudomonadota</taxon>
        <taxon>Alphaproteobacteria</taxon>
        <taxon>Hyphomicrobiales</taxon>
        <taxon>Rhizobiaceae</taxon>
        <taxon>Mycoplana</taxon>
    </lineage>
</organism>
<feature type="chain" id="PRO_5015769045" description="Lectin-like protein BA14k" evidence="8">
    <location>
        <begin position="26"/>
        <end position="174"/>
    </location>
</feature>
<feature type="compositionally biased region" description="Basic residues" evidence="7">
    <location>
        <begin position="40"/>
        <end position="53"/>
    </location>
</feature>
<comment type="caution">
    <text evidence="9">The sequence shown here is derived from an EMBL/GenBank/DDBJ whole genome shotgun (WGS) entry which is preliminary data.</text>
</comment>
<protein>
    <recommendedName>
        <fullName evidence="3">Lectin-like protein BA14k</fullName>
    </recommendedName>
</protein>
<evidence type="ECO:0000313" key="10">
    <source>
        <dbReference type="Proteomes" id="UP000241247"/>
    </source>
</evidence>
<evidence type="ECO:0000256" key="1">
    <source>
        <dbReference type="ARBA" id="ARBA00004167"/>
    </source>
</evidence>
<evidence type="ECO:0000256" key="6">
    <source>
        <dbReference type="ARBA" id="ARBA00025321"/>
    </source>
</evidence>
<gene>
    <name evidence="9" type="ORF">C7449_1073</name>
</gene>
<sequence>MQVKTLAVFGISLATALSGAMPAEAFPSFSGPSLENSQVHKVKNQKWRRHHGGDRHSSRNGGGHNHHGRGHHHDHDGGGHWNGHHGGSHHNHHHGNHDDDFGAVFGGLAAGAIIGGLIAQPYGGYYAPRYYGPRYPGASGHVGWCYSRYSSYRAYDNTYQPYYGPRRQCISPYL</sequence>
<accession>A0A2T5B0T1</accession>
<comment type="function">
    <text evidence="6">Has immunoglobulin-binding and hemagglutination properties, and can bind to mannose. Essential for virulence. May be involved in LPS biosynthesis or polysaccharide transport.</text>
</comment>